<dbReference type="EMBL" id="BAEQ01000024">
    <property type="protein sequence ID" value="GAC28403.1"/>
    <property type="molecule type" value="Genomic_DNA"/>
</dbReference>
<reference evidence="2" key="1">
    <citation type="journal article" date="2014" name="Environ. Microbiol.">
        <title>Comparative genomics of the marine bacterial genus Glaciecola reveals the high degree of genomic diversity and genomic characteristic for cold adaptation.</title>
        <authorList>
            <person name="Qin Q.L."/>
            <person name="Xie B.B."/>
            <person name="Yu Y."/>
            <person name="Shu Y.L."/>
            <person name="Rong J.C."/>
            <person name="Zhang Y.J."/>
            <person name="Zhao D.L."/>
            <person name="Chen X.L."/>
            <person name="Zhang X.Y."/>
            <person name="Chen B."/>
            <person name="Zhou B.C."/>
            <person name="Zhang Y.Z."/>
        </authorList>
    </citation>
    <scope>NUCLEOTIDE SEQUENCE [LARGE SCALE GENOMIC DNA]</scope>
    <source>
        <strain evidence="2">ACAM 615</strain>
    </source>
</reference>
<comment type="caution">
    <text evidence="1">The sequence shown here is derived from an EMBL/GenBank/DDBJ whole genome shotgun (WGS) entry which is preliminary data.</text>
</comment>
<gene>
    <name evidence="1" type="ORF">GPAL_1539</name>
</gene>
<evidence type="ECO:0000313" key="1">
    <source>
        <dbReference type="EMBL" id="GAC28403.1"/>
    </source>
</evidence>
<dbReference type="AlphaFoldDB" id="K6ZHN3"/>
<sequence>MRIGIEKGSLLSKNDSFQVRFHIANYPLSLIYIGHRYYEYKHKWDKNIIGFKGIKYNT</sequence>
<evidence type="ECO:0000313" key="2">
    <source>
        <dbReference type="Proteomes" id="UP000006251"/>
    </source>
</evidence>
<dbReference type="Proteomes" id="UP000006251">
    <property type="component" value="Unassembled WGS sequence"/>
</dbReference>
<accession>K6ZHN3</accession>
<proteinExistence type="predicted"/>
<keyword evidence="2" id="KW-1185">Reference proteome</keyword>
<name>K6ZHN3_9ALTE</name>
<organism evidence="1 2">
    <name type="scientific">Brumicola pallidula DSM 14239 = ACAM 615</name>
    <dbReference type="NCBI Taxonomy" id="1121922"/>
    <lineage>
        <taxon>Bacteria</taxon>
        <taxon>Pseudomonadati</taxon>
        <taxon>Pseudomonadota</taxon>
        <taxon>Gammaproteobacteria</taxon>
        <taxon>Alteromonadales</taxon>
        <taxon>Alteromonadaceae</taxon>
        <taxon>Brumicola</taxon>
    </lineage>
</organism>
<protein>
    <submittedName>
        <fullName evidence="1">Uncharacterized protein</fullName>
    </submittedName>
</protein>